<sequence>QWQELSEICDDIPKSKLNQIDEIFTQYMYWLRAKNEIKDTTVPGLRKYFEHSKYEKLKNAQVMKDVIALSNFWKVLSEKELDNQRGISKEALKYIHCLEYMPNAFWKYNLTVYCCAKTRILSCFRRKKKVKRLSANIIYLK</sequence>
<reference evidence="1" key="1">
    <citation type="submission" date="2019-03" db="EMBL/GenBank/DDBJ databases">
        <title>Single cell metagenomics reveals metabolic interactions within the superorganism composed of flagellate Streblomastix strix and complex community of Bacteroidetes bacteria on its surface.</title>
        <authorList>
            <person name="Treitli S.C."/>
            <person name="Kolisko M."/>
            <person name="Husnik F."/>
            <person name="Keeling P."/>
            <person name="Hampl V."/>
        </authorList>
    </citation>
    <scope>NUCLEOTIDE SEQUENCE</scope>
    <source>
        <strain evidence="1">STM</strain>
    </source>
</reference>
<protein>
    <submittedName>
        <fullName evidence="1">Uncharacterized protein</fullName>
    </submittedName>
</protein>
<accession>A0A5J4PA45</accession>
<comment type="caution">
    <text evidence="1">The sequence shown here is derived from an EMBL/GenBank/DDBJ whole genome shotgun (WGS) entry which is preliminary data.</text>
</comment>
<dbReference type="EMBL" id="SNRY01010718">
    <property type="protein sequence ID" value="KAA6305413.1"/>
    <property type="molecule type" value="Genomic_DNA"/>
</dbReference>
<gene>
    <name evidence="1" type="ORF">EZS27_042935</name>
</gene>
<name>A0A5J4PA45_9ZZZZ</name>
<feature type="non-terminal residue" evidence="1">
    <location>
        <position position="1"/>
    </location>
</feature>
<organism evidence="1">
    <name type="scientific">termite gut metagenome</name>
    <dbReference type="NCBI Taxonomy" id="433724"/>
    <lineage>
        <taxon>unclassified sequences</taxon>
        <taxon>metagenomes</taxon>
        <taxon>organismal metagenomes</taxon>
    </lineage>
</organism>
<proteinExistence type="predicted"/>
<evidence type="ECO:0000313" key="1">
    <source>
        <dbReference type="EMBL" id="KAA6305413.1"/>
    </source>
</evidence>
<dbReference type="AlphaFoldDB" id="A0A5J4PA45"/>